<dbReference type="AlphaFoldDB" id="A0A849KNT5"/>
<accession>A0A849KNT5</accession>
<feature type="transmembrane region" description="Helical" evidence="1">
    <location>
        <begin position="44"/>
        <end position="62"/>
    </location>
</feature>
<keyword evidence="1" id="KW-0812">Transmembrane</keyword>
<sequence>MFLAIVAGVGAYFATLFVLLLVFVPIREHVQAFAVFRVPPYSTLFKWSILAVAWYAAYRAFIAAW</sequence>
<name>A0A849KNT5_9HYPH</name>
<keyword evidence="1" id="KW-1133">Transmembrane helix</keyword>
<feature type="transmembrane region" description="Helical" evidence="1">
    <location>
        <begin position="6"/>
        <end position="24"/>
    </location>
</feature>
<protein>
    <submittedName>
        <fullName evidence="2">Uncharacterized protein</fullName>
    </submittedName>
</protein>
<gene>
    <name evidence="2" type="ORF">HKX02_02285</name>
</gene>
<keyword evidence="3" id="KW-1185">Reference proteome</keyword>
<dbReference type="Proteomes" id="UP000574931">
    <property type="component" value="Unassembled WGS sequence"/>
</dbReference>
<evidence type="ECO:0000313" key="3">
    <source>
        <dbReference type="Proteomes" id="UP000574931"/>
    </source>
</evidence>
<evidence type="ECO:0000313" key="2">
    <source>
        <dbReference type="EMBL" id="NNU59084.1"/>
    </source>
</evidence>
<dbReference type="EMBL" id="JABFCY010000001">
    <property type="protein sequence ID" value="NNU59084.1"/>
    <property type="molecule type" value="Genomic_DNA"/>
</dbReference>
<proteinExistence type="predicted"/>
<keyword evidence="1" id="KW-0472">Membrane</keyword>
<comment type="caution">
    <text evidence="2">The sequence shown here is derived from an EMBL/GenBank/DDBJ whole genome shotgun (WGS) entry which is preliminary data.</text>
</comment>
<reference evidence="2 3" key="1">
    <citation type="submission" date="2020-05" db="EMBL/GenBank/DDBJ databases">
        <title>Draft Genome Sequence of Ochrobactrum soli Isolated from Stable Fly Gut.</title>
        <authorList>
            <person name="Pileggi M.T."/>
            <person name="Vazhakkala L.J."/>
            <person name="Wong C.N."/>
        </authorList>
    </citation>
    <scope>NUCLEOTIDE SEQUENCE [LARGE SCALE GENOMIC DNA]</scope>
    <source>
        <strain evidence="2 3">MTP-C0764</strain>
    </source>
</reference>
<organism evidence="2 3">
    <name type="scientific">Ochrobactrum soli</name>
    <dbReference type="NCBI Taxonomy" id="2448455"/>
    <lineage>
        <taxon>Bacteria</taxon>
        <taxon>Pseudomonadati</taxon>
        <taxon>Pseudomonadota</taxon>
        <taxon>Alphaproteobacteria</taxon>
        <taxon>Hyphomicrobiales</taxon>
        <taxon>Brucellaceae</taxon>
        <taxon>Brucella/Ochrobactrum group</taxon>
        <taxon>Ochrobactrum</taxon>
    </lineage>
</organism>
<evidence type="ECO:0000256" key="1">
    <source>
        <dbReference type="SAM" id="Phobius"/>
    </source>
</evidence>
<dbReference type="RefSeq" id="WP_171316910.1">
    <property type="nucleotide sequence ID" value="NZ_JABFCY010000001.1"/>
</dbReference>